<dbReference type="InterPro" id="IPR027417">
    <property type="entry name" value="P-loop_NTPase"/>
</dbReference>
<dbReference type="eggNOG" id="COG4938">
    <property type="taxonomic scope" value="Bacteria"/>
</dbReference>
<dbReference type="InterPro" id="IPR041685">
    <property type="entry name" value="AAA_GajA/Old/RecF-like"/>
</dbReference>
<protein>
    <recommendedName>
        <fullName evidence="1">Endonuclease GajA/Old nuclease/RecF-like AAA domain-containing protein</fullName>
    </recommendedName>
</protein>
<organism evidence="2 3">
    <name type="scientific">Prochlorothrix hollandica PCC 9006 = CALU 1027</name>
    <dbReference type="NCBI Taxonomy" id="317619"/>
    <lineage>
        <taxon>Bacteria</taxon>
        <taxon>Bacillati</taxon>
        <taxon>Cyanobacteriota</taxon>
        <taxon>Cyanophyceae</taxon>
        <taxon>Prochlorotrichales</taxon>
        <taxon>Prochlorotrichaceae</taxon>
        <taxon>Prochlorothrix</taxon>
    </lineage>
</organism>
<keyword evidence="3" id="KW-1185">Reference proteome</keyword>
<proteinExistence type="predicted"/>
<dbReference type="AlphaFoldDB" id="A0A0M2PT17"/>
<comment type="caution">
    <text evidence="2">The sequence shown here is derived from an EMBL/GenBank/DDBJ whole genome shotgun (WGS) entry which is preliminary data.</text>
</comment>
<sequence length="561" mass="64659">MLSHYELTNFKAFGKTQTIPIRPITLLYGPNSAGKSSVLQSLLLLKQTLEDPENFESVLLPQGKLTHLGNYQELIHNHDLNSQFTVKAIFQPERQSTTQESQVDFEGKDTKNLSHGLGISFAYSQDSKKSEVIQIHLFQGNAQIPVISYKIDEESGILSLAQIDMRHQFWQSWWHDVQNKLIDVFFTQVRDALSGKIRLRPNQRKTLNTALRKQVKSLKSEMSQDDFDKNSALADLVDEMEYLIDLDQRLKTYTLPEAITDLLKVVPFYSYLEYQSFMPTALIIDEEDESLQWQWETKHLLQFHRTLGTLDLLDRLIKEASTQMRTFLTDLVYIAPLRDYPERLYTFSGHVNDQIGKTGKGIAELLFKKEDVLEHLNQNFEIFNLRYRVKIVKFLNEDDHQISDVFTIRLVDQFTNVDVSLLDVGFGISQILPVLVQSIASRQRTIAIEQPEIHLHPRLQGELADVFVKSALTENQNNFIIETHSENLLLRIMRRMRETVDGTLPPDYPPITPDQVCVLYVDFNSNGSASFIQELPLNHRGELVKAWPGGFFEEALEEVFA</sequence>
<dbReference type="Gene3D" id="3.40.50.300">
    <property type="entry name" value="P-loop containing nucleotide triphosphate hydrolases"/>
    <property type="match status" value="1"/>
</dbReference>
<accession>A0A0M2PT17</accession>
<dbReference type="Pfam" id="PF13175">
    <property type="entry name" value="AAA_15"/>
    <property type="match status" value="1"/>
</dbReference>
<dbReference type="SUPFAM" id="SSF52540">
    <property type="entry name" value="P-loop containing nucleoside triphosphate hydrolases"/>
    <property type="match status" value="1"/>
</dbReference>
<dbReference type="PANTHER" id="PTHR43581">
    <property type="entry name" value="ATP/GTP PHOSPHATASE"/>
    <property type="match status" value="1"/>
</dbReference>
<reference evidence="2" key="1">
    <citation type="submission" date="2012-04" db="EMBL/GenBank/DDBJ databases">
        <authorList>
            <person name="Borisov I.G."/>
            <person name="Ivanikova N.V."/>
            <person name="Pinevich A.V."/>
        </authorList>
    </citation>
    <scope>NUCLEOTIDE SEQUENCE</scope>
    <source>
        <strain evidence="2">CALU 1027</strain>
    </source>
</reference>
<dbReference type="PANTHER" id="PTHR43581:SF2">
    <property type="entry name" value="EXCINUCLEASE ATPASE SUBUNIT"/>
    <property type="match status" value="1"/>
</dbReference>
<feature type="domain" description="Endonuclease GajA/Old nuclease/RecF-like AAA" evidence="1">
    <location>
        <begin position="1"/>
        <end position="488"/>
    </location>
</feature>
<evidence type="ECO:0000313" key="2">
    <source>
        <dbReference type="EMBL" id="KKI99655.1"/>
    </source>
</evidence>
<evidence type="ECO:0000259" key="1">
    <source>
        <dbReference type="Pfam" id="PF13175"/>
    </source>
</evidence>
<gene>
    <name evidence="2" type="ORF">PROH_07100</name>
</gene>
<dbReference type="STRING" id="317619.GCA_000332315_00154"/>
<dbReference type="OrthoDB" id="308933at2"/>
<dbReference type="InterPro" id="IPR051396">
    <property type="entry name" value="Bact_Antivir_Def_Nuclease"/>
</dbReference>
<name>A0A0M2PT17_PROHO</name>
<evidence type="ECO:0000313" key="3">
    <source>
        <dbReference type="Proteomes" id="UP000034681"/>
    </source>
</evidence>
<dbReference type="EMBL" id="AJTX02000004">
    <property type="protein sequence ID" value="KKI99655.1"/>
    <property type="molecule type" value="Genomic_DNA"/>
</dbReference>
<dbReference type="RefSeq" id="WP_017710864.1">
    <property type="nucleotide sequence ID" value="NZ_KB235933.1"/>
</dbReference>
<dbReference type="Proteomes" id="UP000034681">
    <property type="component" value="Unassembled WGS sequence"/>
</dbReference>